<evidence type="ECO:0000313" key="2">
    <source>
        <dbReference type="EMBL" id="KAJ7946493.1"/>
    </source>
</evidence>
<reference evidence="2" key="1">
    <citation type="journal article" date="2023" name="Science">
        <title>Elucidation of the pathway for biosynthesis of saponin adjuvants from the soapbark tree.</title>
        <authorList>
            <person name="Reed J."/>
            <person name="Orme A."/>
            <person name="El-Demerdash A."/>
            <person name="Owen C."/>
            <person name="Martin L.B.B."/>
            <person name="Misra R.C."/>
            <person name="Kikuchi S."/>
            <person name="Rejzek M."/>
            <person name="Martin A.C."/>
            <person name="Harkess A."/>
            <person name="Leebens-Mack J."/>
            <person name="Louveau T."/>
            <person name="Stephenson M.J."/>
            <person name="Osbourn A."/>
        </authorList>
    </citation>
    <scope>NUCLEOTIDE SEQUENCE</scope>
    <source>
        <strain evidence="2">S10</strain>
    </source>
</reference>
<organism evidence="2 3">
    <name type="scientific">Quillaja saponaria</name>
    <name type="common">Soap bark tree</name>
    <dbReference type="NCBI Taxonomy" id="32244"/>
    <lineage>
        <taxon>Eukaryota</taxon>
        <taxon>Viridiplantae</taxon>
        <taxon>Streptophyta</taxon>
        <taxon>Embryophyta</taxon>
        <taxon>Tracheophyta</taxon>
        <taxon>Spermatophyta</taxon>
        <taxon>Magnoliopsida</taxon>
        <taxon>eudicotyledons</taxon>
        <taxon>Gunneridae</taxon>
        <taxon>Pentapetalae</taxon>
        <taxon>rosids</taxon>
        <taxon>fabids</taxon>
        <taxon>Fabales</taxon>
        <taxon>Quillajaceae</taxon>
        <taxon>Quillaja</taxon>
    </lineage>
</organism>
<dbReference type="EMBL" id="JARAOO010000013">
    <property type="protein sequence ID" value="KAJ7946493.1"/>
    <property type="molecule type" value="Genomic_DNA"/>
</dbReference>
<name>A0AAD7KVP4_QUISA</name>
<gene>
    <name evidence="2" type="ORF">O6P43_031414</name>
</gene>
<sequence length="103" mass="11619">MEAIITLLLYVPLSGQLHSRSFSSRTCSKPAIEPVNTEIINKWELLARVDQGENKEAETEVMKRAKSCHRFREHVSSSITQEESTSDEFKQDTAEWSCAGMGT</sequence>
<evidence type="ECO:0000313" key="3">
    <source>
        <dbReference type="Proteomes" id="UP001163823"/>
    </source>
</evidence>
<keyword evidence="3" id="KW-1185">Reference proteome</keyword>
<evidence type="ECO:0000256" key="1">
    <source>
        <dbReference type="SAM" id="MobiDB-lite"/>
    </source>
</evidence>
<proteinExistence type="predicted"/>
<feature type="region of interest" description="Disordered" evidence="1">
    <location>
        <begin position="74"/>
        <end position="103"/>
    </location>
</feature>
<dbReference type="Proteomes" id="UP001163823">
    <property type="component" value="Chromosome 13"/>
</dbReference>
<comment type="caution">
    <text evidence="2">The sequence shown here is derived from an EMBL/GenBank/DDBJ whole genome shotgun (WGS) entry which is preliminary data.</text>
</comment>
<protein>
    <submittedName>
        <fullName evidence="2">Uncharacterized protein</fullName>
    </submittedName>
</protein>
<dbReference type="KEGG" id="qsa:O6P43_031414"/>
<dbReference type="AlphaFoldDB" id="A0AAD7KVP4"/>
<accession>A0AAD7KVP4</accession>